<feature type="domain" description="Bacterial Ig-like" evidence="3">
    <location>
        <begin position="184"/>
        <end position="248"/>
    </location>
</feature>
<accession>A0A4R5KI34</accession>
<dbReference type="InterPro" id="IPR032109">
    <property type="entry name" value="Big_3_5"/>
</dbReference>
<organism evidence="4 5">
    <name type="scientific">Paenibacillus piri</name>
    <dbReference type="NCBI Taxonomy" id="2547395"/>
    <lineage>
        <taxon>Bacteria</taxon>
        <taxon>Bacillati</taxon>
        <taxon>Bacillota</taxon>
        <taxon>Bacilli</taxon>
        <taxon>Bacillales</taxon>
        <taxon>Paenibacillaceae</taxon>
        <taxon>Paenibacillus</taxon>
    </lineage>
</organism>
<feature type="chain" id="PRO_5038830443" description="Cadherin-like beta sandwich domain-containing protein" evidence="1">
    <location>
        <begin position="24"/>
        <end position="690"/>
    </location>
</feature>
<comment type="caution">
    <text evidence="4">The sequence shown here is derived from an EMBL/GenBank/DDBJ whole genome shotgun (WGS) entry which is preliminary data.</text>
</comment>
<dbReference type="Pfam" id="PF16640">
    <property type="entry name" value="Big_3_5"/>
    <property type="match status" value="4"/>
</dbReference>
<evidence type="ECO:0000259" key="2">
    <source>
        <dbReference type="Pfam" id="PF12733"/>
    </source>
</evidence>
<gene>
    <name evidence="4" type="ORF">E1757_22515</name>
</gene>
<feature type="domain" description="Bacterial Ig-like" evidence="3">
    <location>
        <begin position="48"/>
        <end position="104"/>
    </location>
</feature>
<name>A0A4R5KI34_9BACL</name>
<evidence type="ECO:0000313" key="4">
    <source>
        <dbReference type="EMBL" id="TDF94732.1"/>
    </source>
</evidence>
<protein>
    <recommendedName>
        <fullName evidence="6">Cadherin-like beta sandwich domain-containing protein</fullName>
    </recommendedName>
</protein>
<dbReference type="InterPro" id="IPR013783">
    <property type="entry name" value="Ig-like_fold"/>
</dbReference>
<feature type="domain" description="Bacterial Ig-like" evidence="3">
    <location>
        <begin position="256"/>
        <end position="344"/>
    </location>
</feature>
<dbReference type="AlphaFoldDB" id="A0A4R5KI34"/>
<dbReference type="Proteomes" id="UP000295636">
    <property type="component" value="Unassembled WGS sequence"/>
</dbReference>
<sequence length="690" mass="71448">MNQIMRYFIKSSMLLGCSAFFFALLFSGYPDTGQAAGTGTTPVEISLTGDSGSTSYGNPVAFTATVTDTSAGNIYPEGTVTFMNGGTALQTVALTPSYPTVATAPSGLPIPSGLKESCYDGPNSFNPTPCPVVVSGGYTFQAYSYDDNRSSFAIVEYDSHKNIIRQWEAPGARYLYQITIDSTARTVSFWGQGGAQVTLSWSSLQAAVSQAQFSSSSLPVGIHSITAVYSGDTNHANAESAIFTQTVNPIATATTLTSNASSAAAGGTVTFTATVISTGGSLPSGTVTLKEGDFVLDTKPLDANGVTPFSISSLSVGVHTITAYYSGDSNHASSVSQSVSQTVSPMDTATVVSGPATQSFYGDTVTLKVIVTAVENYVPNGNAIVKIDGQIQGSAALKPDGTADITLPLLSVGSHSITAAYTGSTNFKSSNSAVYPLNILPHSNANLRELTLSGATLSPAFQSGTVGYQAAVTYDVYSVRVIPALENPYAYAVVAANGQTVDAAVYGTAGVPVALNVGGNPIQVTVTAQDGMTQKSYVINVTRGKSSSIELADLILDGAAFSRSFNSGTTSYTATVANSVDSVALIPKTGNHDETVTVNGKPVISGQSSEPILLHDGINYITVNVIAQDGASFQTYSVAIFRFASGRIDIGQATKGISYRFDIYGDGIFNSLDVRNFLGLLQPSVVLPGS</sequence>
<reference evidence="4 5" key="1">
    <citation type="submission" date="2019-03" db="EMBL/GenBank/DDBJ databases">
        <title>This is whole genome sequence of Paenibacillus sp MS74 strain.</title>
        <authorList>
            <person name="Trinh H.N."/>
        </authorList>
    </citation>
    <scope>NUCLEOTIDE SEQUENCE [LARGE SCALE GENOMIC DNA]</scope>
    <source>
        <strain evidence="4 5">MS74</strain>
    </source>
</reference>
<dbReference type="InterPro" id="IPR025883">
    <property type="entry name" value="Cadherin-like_domain"/>
</dbReference>
<feature type="signal peptide" evidence="1">
    <location>
        <begin position="1"/>
        <end position="23"/>
    </location>
</feature>
<dbReference type="OrthoDB" id="785875at2"/>
<dbReference type="EMBL" id="SMRT01000012">
    <property type="protein sequence ID" value="TDF94732.1"/>
    <property type="molecule type" value="Genomic_DNA"/>
</dbReference>
<evidence type="ECO:0000259" key="3">
    <source>
        <dbReference type="Pfam" id="PF16640"/>
    </source>
</evidence>
<evidence type="ECO:0000313" key="5">
    <source>
        <dbReference type="Proteomes" id="UP000295636"/>
    </source>
</evidence>
<evidence type="ECO:0000256" key="1">
    <source>
        <dbReference type="SAM" id="SignalP"/>
    </source>
</evidence>
<feature type="domain" description="Cadherin-like beta-sandwich-like" evidence="2">
    <location>
        <begin position="450"/>
        <end position="543"/>
    </location>
</feature>
<proteinExistence type="predicted"/>
<keyword evidence="1" id="KW-0732">Signal</keyword>
<dbReference type="Gene3D" id="2.60.40.10">
    <property type="entry name" value="Immunoglobulins"/>
    <property type="match status" value="4"/>
</dbReference>
<feature type="domain" description="Cadherin-like beta-sandwich-like" evidence="2">
    <location>
        <begin position="564"/>
        <end position="642"/>
    </location>
</feature>
<keyword evidence="5" id="KW-1185">Reference proteome</keyword>
<dbReference type="Pfam" id="PF12733">
    <property type="entry name" value="Cadherin-like"/>
    <property type="match status" value="2"/>
</dbReference>
<feature type="domain" description="Bacterial Ig-like" evidence="3">
    <location>
        <begin position="356"/>
        <end position="435"/>
    </location>
</feature>
<dbReference type="RefSeq" id="WP_133232319.1">
    <property type="nucleotide sequence ID" value="NZ_SMRT01000012.1"/>
</dbReference>
<evidence type="ECO:0008006" key="6">
    <source>
        <dbReference type="Google" id="ProtNLM"/>
    </source>
</evidence>